<dbReference type="Gene3D" id="3.30.70.270">
    <property type="match status" value="1"/>
</dbReference>
<dbReference type="Pfam" id="PF13426">
    <property type="entry name" value="PAS_9"/>
    <property type="match status" value="1"/>
</dbReference>
<comment type="caution">
    <text evidence="4">The sequence shown here is derived from an EMBL/GenBank/DDBJ whole genome shotgun (WGS) entry which is preliminary data.</text>
</comment>
<dbReference type="Gene3D" id="3.30.450.20">
    <property type="entry name" value="PAS domain"/>
    <property type="match status" value="1"/>
</dbReference>
<dbReference type="InterPro" id="IPR000014">
    <property type="entry name" value="PAS"/>
</dbReference>
<accession>A0A916IYI6</accession>
<feature type="transmembrane region" description="Helical" evidence="1">
    <location>
        <begin position="156"/>
        <end position="177"/>
    </location>
</feature>
<dbReference type="FunFam" id="3.30.70.270:FF:000001">
    <property type="entry name" value="Diguanylate cyclase domain protein"/>
    <property type="match status" value="1"/>
</dbReference>
<evidence type="ECO:0000313" key="4">
    <source>
        <dbReference type="EMBL" id="CAG2151323.1"/>
    </source>
</evidence>
<evidence type="ECO:0000313" key="5">
    <source>
        <dbReference type="Proteomes" id="UP000672934"/>
    </source>
</evidence>
<evidence type="ECO:0008006" key="6">
    <source>
        <dbReference type="Google" id="ProtNLM"/>
    </source>
</evidence>
<feature type="domain" description="GGDEF" evidence="3">
    <location>
        <begin position="348"/>
        <end position="481"/>
    </location>
</feature>
<evidence type="ECO:0000256" key="1">
    <source>
        <dbReference type="SAM" id="Phobius"/>
    </source>
</evidence>
<dbReference type="PANTHER" id="PTHR46663:SF3">
    <property type="entry name" value="SLL0267 PROTEIN"/>
    <property type="match status" value="1"/>
</dbReference>
<protein>
    <recommendedName>
        <fullName evidence="6">Diguanylate cyclase</fullName>
    </recommendedName>
</protein>
<keyword evidence="5" id="KW-1185">Reference proteome</keyword>
<dbReference type="AlphaFoldDB" id="A0A916IYI6"/>
<dbReference type="SMART" id="SM00091">
    <property type="entry name" value="PAS"/>
    <property type="match status" value="1"/>
</dbReference>
<reference evidence="4" key="1">
    <citation type="submission" date="2021-03" db="EMBL/GenBank/DDBJ databases">
        <authorList>
            <person name="Peeters C."/>
        </authorList>
    </citation>
    <scope>NUCLEOTIDE SEQUENCE</scope>
    <source>
        <strain evidence="4">LMG 31506</strain>
    </source>
</reference>
<dbReference type="SUPFAM" id="SSF55785">
    <property type="entry name" value="PYP-like sensor domain (PAS domain)"/>
    <property type="match status" value="1"/>
</dbReference>
<feature type="domain" description="PAS" evidence="2">
    <location>
        <begin position="199"/>
        <end position="239"/>
    </location>
</feature>
<dbReference type="EMBL" id="CAJPUY010000017">
    <property type="protein sequence ID" value="CAG2151323.1"/>
    <property type="molecule type" value="Genomic_DNA"/>
</dbReference>
<dbReference type="InterPro" id="IPR052163">
    <property type="entry name" value="DGC-Regulatory_Protein"/>
</dbReference>
<dbReference type="SMART" id="SM00267">
    <property type="entry name" value="GGDEF"/>
    <property type="match status" value="1"/>
</dbReference>
<dbReference type="InterPro" id="IPR035965">
    <property type="entry name" value="PAS-like_dom_sf"/>
</dbReference>
<dbReference type="InterPro" id="IPR029787">
    <property type="entry name" value="Nucleotide_cyclase"/>
</dbReference>
<keyword evidence="1" id="KW-1133">Transmembrane helix</keyword>
<dbReference type="CDD" id="cd00130">
    <property type="entry name" value="PAS"/>
    <property type="match status" value="1"/>
</dbReference>
<keyword evidence="1" id="KW-0472">Membrane</keyword>
<dbReference type="PROSITE" id="PS50112">
    <property type="entry name" value="PAS"/>
    <property type="match status" value="1"/>
</dbReference>
<keyword evidence="1" id="KW-0812">Transmembrane</keyword>
<dbReference type="Pfam" id="PF00990">
    <property type="entry name" value="GGDEF"/>
    <property type="match status" value="1"/>
</dbReference>
<proteinExistence type="predicted"/>
<evidence type="ECO:0000259" key="3">
    <source>
        <dbReference type="PROSITE" id="PS50887"/>
    </source>
</evidence>
<name>A0A916IYI6_9BURK</name>
<gene>
    <name evidence="4" type="ORF">LMG31506_04386</name>
</gene>
<dbReference type="PROSITE" id="PS50887">
    <property type="entry name" value="GGDEF"/>
    <property type="match status" value="1"/>
</dbReference>
<dbReference type="PANTHER" id="PTHR46663">
    <property type="entry name" value="DIGUANYLATE CYCLASE DGCT-RELATED"/>
    <property type="match status" value="1"/>
</dbReference>
<organism evidence="4 5">
    <name type="scientific">Cupriavidus yeoncheonensis</name>
    <dbReference type="NCBI Taxonomy" id="1462994"/>
    <lineage>
        <taxon>Bacteria</taxon>
        <taxon>Pseudomonadati</taxon>
        <taxon>Pseudomonadota</taxon>
        <taxon>Betaproteobacteria</taxon>
        <taxon>Burkholderiales</taxon>
        <taxon>Burkholderiaceae</taxon>
        <taxon>Cupriavidus</taxon>
    </lineage>
</organism>
<dbReference type="GO" id="GO:0003824">
    <property type="term" value="F:catalytic activity"/>
    <property type="evidence" value="ECO:0007669"/>
    <property type="project" value="UniProtKB-ARBA"/>
</dbReference>
<dbReference type="SUPFAM" id="SSF55073">
    <property type="entry name" value="Nucleotide cyclase"/>
    <property type="match status" value="1"/>
</dbReference>
<dbReference type="InterPro" id="IPR043128">
    <property type="entry name" value="Rev_trsase/Diguanyl_cyclase"/>
</dbReference>
<dbReference type="NCBIfam" id="TIGR00229">
    <property type="entry name" value="sensory_box"/>
    <property type="match status" value="1"/>
</dbReference>
<dbReference type="NCBIfam" id="TIGR00254">
    <property type="entry name" value="GGDEF"/>
    <property type="match status" value="1"/>
</dbReference>
<dbReference type="Proteomes" id="UP000672934">
    <property type="component" value="Unassembled WGS sequence"/>
</dbReference>
<evidence type="ECO:0000259" key="2">
    <source>
        <dbReference type="PROSITE" id="PS50112"/>
    </source>
</evidence>
<sequence length="500" mass="55870">MTMKELDSFLHTMYYGNTEPITHLADIRAAETNIRRLQWRILAQRDPAQTNELLAQMREKLALSEREWALYYPAGVSSPREAELARQLVVDMPRFVAIIHGSLDHLGTGNYDDAMQWLLTYIPFLDQMDERITKDIDVNAAQAASFVAKSASTIRVVTGTAIAIFVLAVIGVMTLALRLMRQRDDAVQESIEHLLMVDQVYKMSTDSVIITDKVGTITKVNPAFTKLTGYTEAEVLGRNPSMWSSGRQPPEFYREMFRCLEADGSWTGEIWNRRKCGELYLESISISRIGGADDAHYAAICSDITRQKMEEEQREYLATHDPLTDLPNRLLFNERLKHAIARAHRASSLVAVMFVDLDHFKEINDSLGHQAGDETLRTVAQRLRGGLREADTVARLGGDEFAVVLEDLHAHFQIEPIASKLLASVGEPILAVGNTVQVTPSIGISVYPDDGVDPRLLVERADHAMYAAKRAGKNAVRFFEEAAAESARAKNEESPMPLVA</sequence>
<dbReference type="CDD" id="cd01949">
    <property type="entry name" value="GGDEF"/>
    <property type="match status" value="1"/>
</dbReference>
<dbReference type="InterPro" id="IPR000160">
    <property type="entry name" value="GGDEF_dom"/>
</dbReference>
<dbReference type="Pfam" id="PF12729">
    <property type="entry name" value="4HB_MCP_1"/>
    <property type="match status" value="1"/>
</dbReference>
<dbReference type="InterPro" id="IPR024478">
    <property type="entry name" value="HlyB_4HB_MCP"/>
</dbReference>